<keyword evidence="10" id="KW-1185">Reference proteome</keyword>
<dbReference type="Gene3D" id="1.20.5.170">
    <property type="match status" value="1"/>
</dbReference>
<dbReference type="InterPro" id="IPR004827">
    <property type="entry name" value="bZIP"/>
</dbReference>
<gene>
    <name evidence="9" type="ORF">L211DRAFT_855494</name>
</gene>
<evidence type="ECO:0000313" key="9">
    <source>
        <dbReference type="EMBL" id="RPB28589.1"/>
    </source>
</evidence>
<feature type="compositionally biased region" description="Basic and acidic residues" evidence="7">
    <location>
        <begin position="157"/>
        <end position="168"/>
    </location>
</feature>
<dbReference type="PANTHER" id="PTHR13044:SF14">
    <property type="entry name" value="CRYPTOCEPHAL, ISOFORM A"/>
    <property type="match status" value="1"/>
</dbReference>
<sequence length="261" mass="28822">MSGYRGRLNVNVSHFLADLNTIPSSEEQAVDNFNPDDLSLFTNTFFDFVDMGEPLAGDFSSNDSFNGPTQKTESKQETLQKQHFEVHNSIDSFLAPTPLLPFAHETTFSLPPSIPAPATQTQPSTPATATFPMNTTPTGAKRKGSIMESASPESLEDASRFAAEEDKRRRNTAASARFRIKKKQREQALEKSAKDMADKVSQLEMKINQLEMENKWLKNLITEKNSGKKDNGLDISELFNAKFSAAASAALKEGLRSEAKP</sequence>
<evidence type="ECO:0000256" key="6">
    <source>
        <dbReference type="SAM" id="Coils"/>
    </source>
</evidence>
<protein>
    <recommendedName>
        <fullName evidence="8">BZIP domain-containing protein</fullName>
    </recommendedName>
</protein>
<evidence type="ECO:0000256" key="7">
    <source>
        <dbReference type="SAM" id="MobiDB-lite"/>
    </source>
</evidence>
<reference evidence="9 10" key="1">
    <citation type="journal article" date="2018" name="Nat. Ecol. Evol.">
        <title>Pezizomycetes genomes reveal the molecular basis of ectomycorrhizal truffle lifestyle.</title>
        <authorList>
            <person name="Murat C."/>
            <person name="Payen T."/>
            <person name="Noel B."/>
            <person name="Kuo A."/>
            <person name="Morin E."/>
            <person name="Chen J."/>
            <person name="Kohler A."/>
            <person name="Krizsan K."/>
            <person name="Balestrini R."/>
            <person name="Da Silva C."/>
            <person name="Montanini B."/>
            <person name="Hainaut M."/>
            <person name="Levati E."/>
            <person name="Barry K.W."/>
            <person name="Belfiori B."/>
            <person name="Cichocki N."/>
            <person name="Clum A."/>
            <person name="Dockter R.B."/>
            <person name="Fauchery L."/>
            <person name="Guy J."/>
            <person name="Iotti M."/>
            <person name="Le Tacon F."/>
            <person name="Lindquist E.A."/>
            <person name="Lipzen A."/>
            <person name="Malagnac F."/>
            <person name="Mello A."/>
            <person name="Molinier V."/>
            <person name="Miyauchi S."/>
            <person name="Poulain J."/>
            <person name="Riccioni C."/>
            <person name="Rubini A."/>
            <person name="Sitrit Y."/>
            <person name="Splivallo R."/>
            <person name="Traeger S."/>
            <person name="Wang M."/>
            <person name="Zifcakova L."/>
            <person name="Wipf D."/>
            <person name="Zambonelli A."/>
            <person name="Paolocci F."/>
            <person name="Nowrousian M."/>
            <person name="Ottonello S."/>
            <person name="Baldrian P."/>
            <person name="Spatafora J.W."/>
            <person name="Henrissat B."/>
            <person name="Nagy L.G."/>
            <person name="Aury J.M."/>
            <person name="Wincker P."/>
            <person name="Grigoriev I.V."/>
            <person name="Bonfante P."/>
            <person name="Martin F.M."/>
        </authorList>
    </citation>
    <scope>NUCLEOTIDE SEQUENCE [LARGE SCALE GENOMIC DNA]</scope>
    <source>
        <strain evidence="9 10">ATCC MYA-4762</strain>
    </source>
</reference>
<dbReference type="PROSITE" id="PS50217">
    <property type="entry name" value="BZIP"/>
    <property type="match status" value="1"/>
</dbReference>
<dbReference type="EMBL" id="ML121529">
    <property type="protein sequence ID" value="RPB28589.1"/>
    <property type="molecule type" value="Genomic_DNA"/>
</dbReference>
<dbReference type="OrthoDB" id="1939598at2759"/>
<evidence type="ECO:0000256" key="5">
    <source>
        <dbReference type="ARBA" id="ARBA00023242"/>
    </source>
</evidence>
<dbReference type="STRING" id="1051890.A0A3N4M3W9"/>
<feature type="coiled-coil region" evidence="6">
    <location>
        <begin position="186"/>
        <end position="220"/>
    </location>
</feature>
<dbReference type="GO" id="GO:0000977">
    <property type="term" value="F:RNA polymerase II transcription regulatory region sequence-specific DNA binding"/>
    <property type="evidence" value="ECO:0007669"/>
    <property type="project" value="TreeGrafter"/>
</dbReference>
<organism evidence="9 10">
    <name type="scientific">Terfezia boudieri ATCC MYA-4762</name>
    <dbReference type="NCBI Taxonomy" id="1051890"/>
    <lineage>
        <taxon>Eukaryota</taxon>
        <taxon>Fungi</taxon>
        <taxon>Dikarya</taxon>
        <taxon>Ascomycota</taxon>
        <taxon>Pezizomycotina</taxon>
        <taxon>Pezizomycetes</taxon>
        <taxon>Pezizales</taxon>
        <taxon>Pezizaceae</taxon>
        <taxon>Terfezia</taxon>
    </lineage>
</organism>
<dbReference type="FunFam" id="1.20.5.170:FF:000075">
    <property type="entry name" value="BZIP transcription factor (MetR)"/>
    <property type="match status" value="1"/>
</dbReference>
<dbReference type="Pfam" id="PF07716">
    <property type="entry name" value="bZIP_2"/>
    <property type="match status" value="1"/>
</dbReference>
<dbReference type="AlphaFoldDB" id="A0A3N4M3W9"/>
<keyword evidence="3" id="KW-0238">DNA-binding</keyword>
<evidence type="ECO:0000313" key="10">
    <source>
        <dbReference type="Proteomes" id="UP000267821"/>
    </source>
</evidence>
<evidence type="ECO:0000256" key="2">
    <source>
        <dbReference type="ARBA" id="ARBA00023015"/>
    </source>
</evidence>
<feature type="compositionally biased region" description="Low complexity" evidence="7">
    <location>
        <begin position="116"/>
        <end position="130"/>
    </location>
</feature>
<evidence type="ECO:0000256" key="4">
    <source>
        <dbReference type="ARBA" id="ARBA00023163"/>
    </source>
</evidence>
<dbReference type="CDD" id="cd14705">
    <property type="entry name" value="bZIP_Zip1"/>
    <property type="match status" value="1"/>
</dbReference>
<dbReference type="Proteomes" id="UP000267821">
    <property type="component" value="Unassembled WGS sequence"/>
</dbReference>
<comment type="subcellular location">
    <subcellularLocation>
        <location evidence="1">Nucleus</location>
    </subcellularLocation>
</comment>
<dbReference type="PROSITE" id="PS00036">
    <property type="entry name" value="BZIP_BASIC"/>
    <property type="match status" value="1"/>
</dbReference>
<keyword evidence="2" id="KW-0805">Transcription regulation</keyword>
<keyword evidence="5" id="KW-0539">Nucleus</keyword>
<keyword evidence="6" id="KW-0175">Coiled coil</keyword>
<dbReference type="GO" id="GO:0001228">
    <property type="term" value="F:DNA-binding transcription activator activity, RNA polymerase II-specific"/>
    <property type="evidence" value="ECO:0007669"/>
    <property type="project" value="TreeGrafter"/>
</dbReference>
<proteinExistence type="predicted"/>
<evidence type="ECO:0000256" key="3">
    <source>
        <dbReference type="ARBA" id="ARBA00023125"/>
    </source>
</evidence>
<accession>A0A3N4M3W9</accession>
<keyword evidence="4" id="KW-0804">Transcription</keyword>
<name>A0A3N4M3W9_9PEZI</name>
<dbReference type="InterPro" id="IPR046347">
    <property type="entry name" value="bZIP_sf"/>
</dbReference>
<evidence type="ECO:0000256" key="1">
    <source>
        <dbReference type="ARBA" id="ARBA00004123"/>
    </source>
</evidence>
<feature type="domain" description="BZIP" evidence="8">
    <location>
        <begin position="165"/>
        <end position="224"/>
    </location>
</feature>
<dbReference type="GO" id="GO:0005634">
    <property type="term" value="C:nucleus"/>
    <property type="evidence" value="ECO:0007669"/>
    <property type="project" value="UniProtKB-SubCell"/>
</dbReference>
<dbReference type="InParanoid" id="A0A3N4M3W9"/>
<evidence type="ECO:0000259" key="8">
    <source>
        <dbReference type="PROSITE" id="PS50217"/>
    </source>
</evidence>
<dbReference type="SUPFAM" id="SSF57959">
    <property type="entry name" value="Leucine zipper domain"/>
    <property type="match status" value="1"/>
</dbReference>
<feature type="region of interest" description="Disordered" evidence="7">
    <location>
        <begin position="111"/>
        <end position="174"/>
    </location>
</feature>
<dbReference type="PANTHER" id="PTHR13044">
    <property type="entry name" value="ACTIVATING TRANSCRIPTION FACTOR ATF 4/5"/>
    <property type="match status" value="1"/>
</dbReference>